<comment type="caution">
    <text evidence="14">The sequence shown here is derived from an EMBL/GenBank/DDBJ whole genome shotgun (WGS) entry which is preliminary data.</text>
</comment>
<feature type="domain" description="Galactokinase N-terminal" evidence="13">
    <location>
        <begin position="9"/>
        <end position="51"/>
    </location>
</feature>
<dbReference type="FunFam" id="3.30.70.890:FF:000001">
    <property type="entry name" value="Galactokinase"/>
    <property type="match status" value="1"/>
</dbReference>
<dbReference type="PANTHER" id="PTHR10457">
    <property type="entry name" value="MEVALONATE KINASE/GALACTOKINASE"/>
    <property type="match status" value="1"/>
</dbReference>
<organism evidence="14 15">
    <name type="scientific">Mycoplasma todarodis</name>
    <dbReference type="NCBI Taxonomy" id="1937191"/>
    <lineage>
        <taxon>Bacteria</taxon>
        <taxon>Bacillati</taxon>
        <taxon>Mycoplasmatota</taxon>
        <taxon>Mollicutes</taxon>
        <taxon>Mycoplasmataceae</taxon>
        <taxon>Mycoplasma</taxon>
    </lineage>
</organism>
<gene>
    <name evidence="14" type="ORF">C4B25_01310</name>
</gene>
<proteinExistence type="inferred from homology"/>
<dbReference type="GO" id="GO:0005524">
    <property type="term" value="F:ATP binding"/>
    <property type="evidence" value="ECO:0007669"/>
    <property type="project" value="UniProtKB-UniRule"/>
</dbReference>
<dbReference type="PRINTS" id="PR00473">
    <property type="entry name" value="GALCTOKINASE"/>
</dbReference>
<evidence type="ECO:0000313" key="14">
    <source>
        <dbReference type="EMBL" id="TCG11601.1"/>
    </source>
</evidence>
<protein>
    <recommendedName>
        <fullName evidence="10">Galactokinase</fullName>
        <ecNumber evidence="10">2.7.1.6</ecNumber>
    </recommendedName>
</protein>
<name>A0A4R0XX64_9MOLU</name>
<evidence type="ECO:0000256" key="2">
    <source>
        <dbReference type="ARBA" id="ARBA00022679"/>
    </source>
</evidence>
<dbReference type="Pfam" id="PF08544">
    <property type="entry name" value="GHMP_kinases_C"/>
    <property type="match status" value="1"/>
</dbReference>
<evidence type="ECO:0000259" key="12">
    <source>
        <dbReference type="Pfam" id="PF08544"/>
    </source>
</evidence>
<feature type="domain" description="GHMP kinase C-terminal" evidence="12">
    <location>
        <begin position="282"/>
        <end position="362"/>
    </location>
</feature>
<keyword evidence="8" id="KW-0299">Galactose metabolism</keyword>
<dbReference type="EC" id="2.7.1.6" evidence="10"/>
<evidence type="ECO:0000256" key="1">
    <source>
        <dbReference type="ARBA" id="ARBA00006566"/>
    </source>
</evidence>
<evidence type="ECO:0000259" key="13">
    <source>
        <dbReference type="Pfam" id="PF10509"/>
    </source>
</evidence>
<dbReference type="InterPro" id="IPR006206">
    <property type="entry name" value="Mevalonate/galactokinase"/>
</dbReference>
<evidence type="ECO:0000313" key="15">
    <source>
        <dbReference type="Proteomes" id="UP000291072"/>
    </source>
</evidence>
<keyword evidence="15" id="KW-1185">Reference proteome</keyword>
<dbReference type="InterPro" id="IPR013750">
    <property type="entry name" value="GHMP_kinase_C_dom"/>
</dbReference>
<dbReference type="InterPro" id="IPR006204">
    <property type="entry name" value="GHMP_kinase_N_dom"/>
</dbReference>
<dbReference type="InterPro" id="IPR000705">
    <property type="entry name" value="Galactokinase"/>
</dbReference>
<sequence length="385" mass="43477">MNNQLVEIHKTLFGKEPEVKVISPSRINIIGEHIDYLGGNVFPANIDLNMIGYFTKSNNISMYSHNFKKDGVRFIADQNEFSYDENNGFLNYVVGCLQILRDEGYKVGGFNASINSDIPASSGLSSSAAFGVLIMKGITELYGMHLDGVEIAKLFKKVENKFMHLKNGIMDQFIIANGIKDHAMLLDTSTLKYSNFKINLGEYRFVVLNTKKPRDLIDSKYNERVDETTKALKLINKKYSYENLCSIPIAQKENVLNLIKDPIIRKRAKYAIEEQERVRMFMEAIKETDIKKMGMILNQGHAGLRDLYEVSCPESDLIQETANEVEGVAGARMTGAGFGGCLIALVKKDSIEEMKNKVIKRYAGKYGYECEVYETEISDSTRILK</sequence>
<dbReference type="GO" id="GO:0046872">
    <property type="term" value="F:metal ion binding"/>
    <property type="evidence" value="ECO:0007669"/>
    <property type="project" value="UniProtKB-KW"/>
</dbReference>
<evidence type="ECO:0000256" key="10">
    <source>
        <dbReference type="NCBIfam" id="TIGR00131"/>
    </source>
</evidence>
<dbReference type="InterPro" id="IPR020568">
    <property type="entry name" value="Ribosomal_Su5_D2-typ_SF"/>
</dbReference>
<accession>A0A4R0XX64</accession>
<evidence type="ECO:0000256" key="3">
    <source>
        <dbReference type="ARBA" id="ARBA00022723"/>
    </source>
</evidence>
<evidence type="ECO:0000256" key="6">
    <source>
        <dbReference type="ARBA" id="ARBA00022840"/>
    </source>
</evidence>
<dbReference type="GO" id="GO:0004335">
    <property type="term" value="F:galactokinase activity"/>
    <property type="evidence" value="ECO:0007669"/>
    <property type="project" value="UniProtKB-UniRule"/>
</dbReference>
<dbReference type="GO" id="GO:0006012">
    <property type="term" value="P:galactose metabolic process"/>
    <property type="evidence" value="ECO:0007669"/>
    <property type="project" value="UniProtKB-UniRule"/>
</dbReference>
<dbReference type="SUPFAM" id="SSF55060">
    <property type="entry name" value="GHMP Kinase, C-terminal domain"/>
    <property type="match status" value="1"/>
</dbReference>
<keyword evidence="6" id="KW-0067">ATP-binding</keyword>
<dbReference type="Pfam" id="PF10509">
    <property type="entry name" value="GalKase_gal_bdg"/>
    <property type="match status" value="1"/>
</dbReference>
<evidence type="ECO:0000256" key="8">
    <source>
        <dbReference type="ARBA" id="ARBA00023144"/>
    </source>
</evidence>
<dbReference type="InterPro" id="IPR014721">
    <property type="entry name" value="Ribsml_uS5_D2-typ_fold_subgr"/>
</dbReference>
<evidence type="ECO:0000256" key="7">
    <source>
        <dbReference type="ARBA" id="ARBA00022842"/>
    </source>
</evidence>
<dbReference type="GO" id="GO:0005829">
    <property type="term" value="C:cytosol"/>
    <property type="evidence" value="ECO:0007669"/>
    <property type="project" value="TreeGrafter"/>
</dbReference>
<keyword evidence="7" id="KW-0460">Magnesium</keyword>
<reference evidence="14 15" key="1">
    <citation type="submission" date="2018-02" db="EMBL/GenBank/DDBJ databases">
        <title>Mycoplasma marinum and Mycoplasma todarodis sp. nov., moderately halophilic and psychrotolerant mycoplasmas isolated from cephalopods.</title>
        <authorList>
            <person name="Viver T."/>
        </authorList>
    </citation>
    <scope>NUCLEOTIDE SEQUENCE [LARGE SCALE GENOMIC DNA]</scope>
    <source>
        <strain evidence="14 15">5H</strain>
    </source>
</reference>
<keyword evidence="3" id="KW-0479">Metal-binding</keyword>
<evidence type="ECO:0000259" key="11">
    <source>
        <dbReference type="Pfam" id="PF00288"/>
    </source>
</evidence>
<dbReference type="NCBIfam" id="TIGR00131">
    <property type="entry name" value="gal_kin"/>
    <property type="match status" value="1"/>
</dbReference>
<evidence type="ECO:0000256" key="4">
    <source>
        <dbReference type="ARBA" id="ARBA00022741"/>
    </source>
</evidence>
<dbReference type="OrthoDB" id="250531at2"/>
<dbReference type="PIRSF" id="PIRSF000530">
    <property type="entry name" value="Galactokinase"/>
    <property type="match status" value="1"/>
</dbReference>
<dbReference type="PRINTS" id="PR00959">
    <property type="entry name" value="MEVGALKINASE"/>
</dbReference>
<keyword evidence="9" id="KW-0119">Carbohydrate metabolism</keyword>
<keyword evidence="2" id="KW-0808">Transferase</keyword>
<evidence type="ECO:0000256" key="5">
    <source>
        <dbReference type="ARBA" id="ARBA00022777"/>
    </source>
</evidence>
<dbReference type="AlphaFoldDB" id="A0A4R0XX64"/>
<keyword evidence="4" id="KW-0547">Nucleotide-binding</keyword>
<comment type="similarity">
    <text evidence="1">Belongs to the GHMP kinase family. GalK subfamily.</text>
</comment>
<dbReference type="InterPro" id="IPR019539">
    <property type="entry name" value="GalKase_N"/>
</dbReference>
<dbReference type="Gene3D" id="3.30.230.10">
    <property type="match status" value="1"/>
</dbReference>
<dbReference type="Pfam" id="PF00288">
    <property type="entry name" value="GHMP_kinases_N"/>
    <property type="match status" value="1"/>
</dbReference>
<dbReference type="InterPro" id="IPR006203">
    <property type="entry name" value="GHMP_knse_ATP-bd_CS"/>
</dbReference>
<feature type="domain" description="GHMP kinase N-terminal" evidence="11">
    <location>
        <begin position="91"/>
        <end position="176"/>
    </location>
</feature>
<dbReference type="RefSeq" id="WP_131613263.1">
    <property type="nucleotide sequence ID" value="NZ_PSZP01000005.1"/>
</dbReference>
<dbReference type="PANTHER" id="PTHR10457:SF7">
    <property type="entry name" value="GALACTOKINASE-RELATED"/>
    <property type="match status" value="1"/>
</dbReference>
<dbReference type="Proteomes" id="UP000291072">
    <property type="component" value="Unassembled WGS sequence"/>
</dbReference>
<dbReference type="PROSITE" id="PS00627">
    <property type="entry name" value="GHMP_KINASES_ATP"/>
    <property type="match status" value="1"/>
</dbReference>
<dbReference type="NCBIfam" id="NF003705">
    <property type="entry name" value="PRK05322.1"/>
    <property type="match status" value="1"/>
</dbReference>
<keyword evidence="5 14" id="KW-0418">Kinase</keyword>
<evidence type="ECO:0000256" key="9">
    <source>
        <dbReference type="ARBA" id="ARBA00023277"/>
    </source>
</evidence>
<dbReference type="InterPro" id="IPR036554">
    <property type="entry name" value="GHMP_kinase_C_sf"/>
</dbReference>
<dbReference type="EMBL" id="PSZP01000005">
    <property type="protein sequence ID" value="TCG11601.1"/>
    <property type="molecule type" value="Genomic_DNA"/>
</dbReference>
<dbReference type="SUPFAM" id="SSF54211">
    <property type="entry name" value="Ribosomal protein S5 domain 2-like"/>
    <property type="match status" value="1"/>
</dbReference>
<dbReference type="Gene3D" id="3.30.70.890">
    <property type="entry name" value="GHMP kinase, C-terminal domain"/>
    <property type="match status" value="1"/>
</dbReference>